<dbReference type="RefSeq" id="WP_089070493.1">
    <property type="nucleotide sequence ID" value="NZ_CP022352.1"/>
</dbReference>
<dbReference type="EMBL" id="CP022352">
    <property type="protein sequence ID" value="ASK54165.1"/>
    <property type="molecule type" value="Genomic_DNA"/>
</dbReference>
<dbReference type="AlphaFoldDB" id="A0AAU8WBD1"/>
<evidence type="ECO:0000313" key="3">
    <source>
        <dbReference type="Proteomes" id="UP000198371"/>
    </source>
</evidence>
<protein>
    <recommendedName>
        <fullName evidence="4">DUF304 domain-containing protein</fullName>
    </recommendedName>
</protein>
<dbReference type="KEGG" id="vti:CEQ48_05165"/>
<gene>
    <name evidence="2" type="ORF">CEQ48_05165</name>
</gene>
<sequence length="156" mass="18434">MVYHVSKKFLLKKGAEPFFIALFWPFGAYLTSMVINVDMGDEFVISLKNFSVALFLIVLFINVIRIFYLRKTVLVIDKKGIVYRVRDNVIKFLWTDLSGVKIYKIRGRIIKLELLPYKKQINLYFFDGLNGLVVDIDKNRKNKECIFMDFIYIQDL</sequence>
<keyword evidence="1" id="KW-1133">Transmembrane helix</keyword>
<keyword evidence="3" id="KW-1185">Reference proteome</keyword>
<name>A0AAU8WBD1_9VIBR</name>
<evidence type="ECO:0008006" key="4">
    <source>
        <dbReference type="Google" id="ProtNLM"/>
    </source>
</evidence>
<feature type="transmembrane region" description="Helical" evidence="1">
    <location>
        <begin position="49"/>
        <end position="69"/>
    </location>
</feature>
<feature type="transmembrane region" description="Helical" evidence="1">
    <location>
        <begin position="18"/>
        <end position="37"/>
    </location>
</feature>
<proteinExistence type="predicted"/>
<keyword evidence="1" id="KW-0812">Transmembrane</keyword>
<evidence type="ECO:0000313" key="2">
    <source>
        <dbReference type="EMBL" id="ASK54165.1"/>
    </source>
</evidence>
<reference evidence="3" key="1">
    <citation type="journal article" date="2017" name="Genome Announc.">
        <title>Complete Genome Sequence of Vibrio sp. Strain 2521-89, a Close Relative of Vibrio cholerae Isolated from Lake Water in New Mexico, USA.</title>
        <authorList>
            <person name="Liang K."/>
            <person name="Orata F.D."/>
            <person name="Winkjer N.S."/>
            <person name="Rowe L.A."/>
            <person name="Tarr C.L."/>
            <person name="Boucher Y."/>
        </authorList>
    </citation>
    <scope>NUCLEOTIDE SEQUENCE [LARGE SCALE GENOMIC DNA]</scope>
    <source>
        <strain evidence="3">2521-89</strain>
    </source>
</reference>
<reference evidence="2 3" key="2">
    <citation type="submission" date="2017-06" db="EMBL/GenBank/DDBJ databases">
        <title>Complete genome sequence of Vibrio sp. 2521-89, a close relative of Vibrio cholerae isolated from lake water in New Mexico, USA.</title>
        <authorList>
            <person name="Liang K."/>
            <person name="Orata F.D."/>
            <person name="Winkjer N.S."/>
            <person name="Tarr C.L."/>
            <person name="Boucher Y."/>
        </authorList>
    </citation>
    <scope>NUCLEOTIDE SEQUENCE [LARGE SCALE GENOMIC DNA]</scope>
    <source>
        <strain evidence="2 3">2521-89</strain>
    </source>
</reference>
<accession>A0AAU8WBD1</accession>
<evidence type="ECO:0000256" key="1">
    <source>
        <dbReference type="SAM" id="Phobius"/>
    </source>
</evidence>
<organism evidence="2 3">
    <name type="scientific">Vibrio tarriae</name>
    <dbReference type="NCBI Taxonomy" id="2014742"/>
    <lineage>
        <taxon>Bacteria</taxon>
        <taxon>Pseudomonadati</taxon>
        <taxon>Pseudomonadota</taxon>
        <taxon>Gammaproteobacteria</taxon>
        <taxon>Vibrionales</taxon>
        <taxon>Vibrionaceae</taxon>
        <taxon>Vibrio</taxon>
    </lineage>
</organism>
<keyword evidence="1" id="KW-0472">Membrane</keyword>
<dbReference type="Proteomes" id="UP000198371">
    <property type="component" value="Chromosome 2"/>
</dbReference>